<proteinExistence type="predicted"/>
<gene>
    <name evidence="1" type="ORF">C1Y40_04547</name>
</gene>
<organism evidence="1 2">
    <name type="scientific">Mycobacterium talmoniae</name>
    <dbReference type="NCBI Taxonomy" id="1858794"/>
    <lineage>
        <taxon>Bacteria</taxon>
        <taxon>Bacillati</taxon>
        <taxon>Actinomycetota</taxon>
        <taxon>Actinomycetes</taxon>
        <taxon>Mycobacteriales</taxon>
        <taxon>Mycobacteriaceae</taxon>
        <taxon>Mycobacterium</taxon>
    </lineage>
</organism>
<reference evidence="1 2" key="1">
    <citation type="journal article" date="2017" name="Int. J. Syst. Evol. Microbiol.">
        <title>Mycobacterium talmoniae sp. nov., a slowly growing mycobacterium isolated from human respiratory samples.</title>
        <authorList>
            <person name="Davidson R.M."/>
            <person name="DeGroote M.A."/>
            <person name="Marola J.L."/>
            <person name="Buss S."/>
            <person name="Jones V."/>
            <person name="McNeil M.R."/>
            <person name="Freifeld A.G."/>
            <person name="Elaine Epperson L."/>
            <person name="Hasan N.A."/>
            <person name="Jackson M."/>
            <person name="Iwen P.C."/>
            <person name="Salfinger M."/>
            <person name="Strong M."/>
        </authorList>
    </citation>
    <scope>NUCLEOTIDE SEQUENCE [LARGE SCALE GENOMIC DNA]</scope>
    <source>
        <strain evidence="1 2">ATCC BAA-2683</strain>
    </source>
</reference>
<evidence type="ECO:0000313" key="1">
    <source>
        <dbReference type="EMBL" id="PQM45290.1"/>
    </source>
</evidence>
<name>A0A2S8BF49_9MYCO</name>
<dbReference type="EMBL" id="PPEA01000655">
    <property type="protein sequence ID" value="PQM45290.1"/>
    <property type="molecule type" value="Genomic_DNA"/>
</dbReference>
<accession>A0A2S8BF49</accession>
<evidence type="ECO:0000313" key="2">
    <source>
        <dbReference type="Proteomes" id="UP000238296"/>
    </source>
</evidence>
<comment type="caution">
    <text evidence="1">The sequence shown here is derived from an EMBL/GenBank/DDBJ whole genome shotgun (WGS) entry which is preliminary data.</text>
</comment>
<dbReference type="AlphaFoldDB" id="A0A2S8BF49"/>
<dbReference type="Proteomes" id="UP000238296">
    <property type="component" value="Unassembled WGS sequence"/>
</dbReference>
<protein>
    <submittedName>
        <fullName evidence="1">Uncharacterized protein</fullName>
    </submittedName>
</protein>
<sequence>MALVDPRDIALMRRHNLEEQELSKQFLALHPHLDVYEADPWSYEDKKAEKEFFGEARARWLREGRELGARIDAENAESAAELTEIDVVGAPGQELVARYNDWRQRWSDVAGKQEWRPPEVTGDRLWFCGGYARPDWAGYLLYKAPAGYVVSWVTAERQAIPSTVVEAIFSRSDDAGKYIIARIGDFLRMKTGVTRLAQSWQSEGMDSRLIHGEASDEVVGYIARCNGLSTDAVRQSVRRFSVRSDPTVHADMAPTGKEFSRVLLLSYDDLDARLSEGMLTAGQVGPGYWLTVPETEEEPKLLIRSTDGKAVEGYAVSSSRWEPMPYTATPALNDPALWQPVAAEDVSDVQAQLHLLWDHKQQAAFDAKAPELVSPELTESAVRDGIVFYTVEILKRMPDGLVIGFQAPGLPPLSCSSGPVGPKGAWNFQSRYWVWGYPEGANDQIFDAFKRLFDGWDWTYRYEEFQRDDRSVDAWTDKNKKYAYHVTVNRQPHGGVSMTWTSPYYPANTPTGKAVCECRRKSPKTASVPGNPRCTNGDKFFCVVTHTALASRQRCRIRIGNHIGSTPEEINGCLGWPRIEESLYPRGLL</sequence>